<name>A0A9D1RUZ0_9FIRM</name>
<reference evidence="5" key="1">
    <citation type="journal article" date="2021" name="PeerJ">
        <title>Extensive microbial diversity within the chicken gut microbiome revealed by metagenomics and culture.</title>
        <authorList>
            <person name="Gilroy R."/>
            <person name="Ravi A."/>
            <person name="Getino M."/>
            <person name="Pursley I."/>
            <person name="Horton D.L."/>
            <person name="Alikhan N.F."/>
            <person name="Baker D."/>
            <person name="Gharbi K."/>
            <person name="Hall N."/>
            <person name="Watson M."/>
            <person name="Adriaenssens E.M."/>
            <person name="Foster-Nyarko E."/>
            <person name="Jarju S."/>
            <person name="Secka A."/>
            <person name="Antonio M."/>
            <person name="Oren A."/>
            <person name="Chaudhuri R.R."/>
            <person name="La Ragione R."/>
            <person name="Hildebrand F."/>
            <person name="Pallen M.J."/>
        </authorList>
    </citation>
    <scope>NUCLEOTIDE SEQUENCE</scope>
    <source>
        <strain evidence="5">ChiGjej6B6-1540</strain>
    </source>
</reference>
<accession>A0A9D1RUZ0</accession>
<dbReference type="InterPro" id="IPR052700">
    <property type="entry name" value="Carb_kinase_PfkB-like"/>
</dbReference>
<dbReference type="GO" id="GO:0016301">
    <property type="term" value="F:kinase activity"/>
    <property type="evidence" value="ECO:0007669"/>
    <property type="project" value="UniProtKB-KW"/>
</dbReference>
<evidence type="ECO:0000256" key="3">
    <source>
        <dbReference type="ARBA" id="ARBA00022777"/>
    </source>
</evidence>
<evidence type="ECO:0000259" key="4">
    <source>
        <dbReference type="Pfam" id="PF00294"/>
    </source>
</evidence>
<dbReference type="Proteomes" id="UP000824192">
    <property type="component" value="Unassembled WGS sequence"/>
</dbReference>
<dbReference type="InterPro" id="IPR011611">
    <property type="entry name" value="PfkB_dom"/>
</dbReference>
<keyword evidence="2" id="KW-0808">Transferase</keyword>
<protein>
    <submittedName>
        <fullName evidence="5">Sugar kinase</fullName>
    </submittedName>
</protein>
<evidence type="ECO:0000256" key="1">
    <source>
        <dbReference type="ARBA" id="ARBA00010688"/>
    </source>
</evidence>
<gene>
    <name evidence="5" type="ORF">H9868_06360</name>
</gene>
<organism evidence="5 6">
    <name type="scientific">Candidatus Flavonifractor merdipullorum</name>
    <dbReference type="NCBI Taxonomy" id="2838590"/>
    <lineage>
        <taxon>Bacteria</taxon>
        <taxon>Bacillati</taxon>
        <taxon>Bacillota</taxon>
        <taxon>Clostridia</taxon>
        <taxon>Eubacteriales</taxon>
        <taxon>Oscillospiraceae</taxon>
        <taxon>Flavonifractor</taxon>
    </lineage>
</organism>
<dbReference type="AlphaFoldDB" id="A0A9D1RUZ0"/>
<evidence type="ECO:0000313" key="6">
    <source>
        <dbReference type="Proteomes" id="UP000824192"/>
    </source>
</evidence>
<dbReference type="CDD" id="cd01166">
    <property type="entry name" value="KdgK"/>
    <property type="match status" value="1"/>
</dbReference>
<dbReference type="EMBL" id="DXGA01000132">
    <property type="protein sequence ID" value="HIW94149.1"/>
    <property type="molecule type" value="Genomic_DNA"/>
</dbReference>
<reference evidence="5" key="2">
    <citation type="submission" date="2021-04" db="EMBL/GenBank/DDBJ databases">
        <authorList>
            <person name="Gilroy R."/>
        </authorList>
    </citation>
    <scope>NUCLEOTIDE SEQUENCE</scope>
    <source>
        <strain evidence="5">ChiGjej6B6-1540</strain>
    </source>
</reference>
<evidence type="ECO:0000256" key="2">
    <source>
        <dbReference type="ARBA" id="ARBA00022679"/>
    </source>
</evidence>
<dbReference type="SUPFAM" id="SSF53613">
    <property type="entry name" value="Ribokinase-like"/>
    <property type="match status" value="1"/>
</dbReference>
<feature type="domain" description="Carbohydrate kinase PfkB" evidence="4">
    <location>
        <begin position="1"/>
        <end position="320"/>
    </location>
</feature>
<dbReference type="Gene3D" id="3.40.1190.20">
    <property type="match status" value="1"/>
</dbReference>
<keyword evidence="3 5" id="KW-0418">Kinase</keyword>
<proteinExistence type="inferred from homology"/>
<dbReference type="Pfam" id="PF00294">
    <property type="entry name" value="PfkB"/>
    <property type="match status" value="1"/>
</dbReference>
<comment type="caution">
    <text evidence="5">The sequence shown here is derived from an EMBL/GenBank/DDBJ whole genome shotgun (WGS) entry which is preliminary data.</text>
</comment>
<dbReference type="PANTHER" id="PTHR43320">
    <property type="entry name" value="SUGAR KINASE"/>
    <property type="match status" value="1"/>
</dbReference>
<evidence type="ECO:0000313" key="5">
    <source>
        <dbReference type="EMBL" id="HIW94149.1"/>
    </source>
</evidence>
<sequence>MAKIVTFGELMIRLQPYNYERFVQADHLEFSFGGGEANVAVSLANYGMDASFVTKLPAHAIGQAAVNSLRRYGVDTSKITRGGDRVGIYFNEKGASQRGSVCIYDRAHSAIQEASTNDFDWDAIFEGADWFHFTGITPALGANVVDICREACQAAKKHNVKISCDLNYRGKLWTREQAREAMTELCQYVDVCISNEEDAKDVFGIEAESTDIYAGEINHEGYKSVAKQLADKFGFEKVAITLRESHSAFDNGWSAMLYDVASGEFCFSKKYNLHIIDRVGGGDSFGGGLIYSLLSGKSTQDAVEFAVAASALKHSIEGDYNMVTVSEVEKLAGGDGSGRIQR</sequence>
<dbReference type="InterPro" id="IPR029056">
    <property type="entry name" value="Ribokinase-like"/>
</dbReference>
<dbReference type="PANTHER" id="PTHR43320:SF2">
    <property type="entry name" value="2-DEHYDRO-3-DEOXYGLUCONOKINASE_2-DEHYDRO-3-DEOXYGALACTONOKINASE"/>
    <property type="match status" value="1"/>
</dbReference>
<comment type="similarity">
    <text evidence="1">Belongs to the carbohydrate kinase PfkB family.</text>
</comment>